<accession>V2XJ50</accession>
<gene>
    <name evidence="1" type="ORF">GCWU0000282_002308</name>
</gene>
<reference evidence="1 2" key="1">
    <citation type="submission" date="2013-06" db="EMBL/GenBank/DDBJ databases">
        <authorList>
            <person name="Weinstock G."/>
            <person name="Sodergren E."/>
            <person name="Clifton S."/>
            <person name="Fulton L."/>
            <person name="Fulton B."/>
            <person name="Courtney L."/>
            <person name="Fronick C."/>
            <person name="Harrison M."/>
            <person name="Strong C."/>
            <person name="Farmer C."/>
            <person name="Delahaunty K."/>
            <person name="Markovic C."/>
            <person name="Hall O."/>
            <person name="Minx P."/>
            <person name="Tomlinson C."/>
            <person name="Mitreva M."/>
            <person name="Nelson J."/>
            <person name="Hou S."/>
            <person name="Wollam A."/>
            <person name="Pepin K.H."/>
            <person name="Johnson M."/>
            <person name="Bhonagiri V."/>
            <person name="Nash W.E."/>
            <person name="Warren W."/>
            <person name="Chinwalla A."/>
            <person name="Mardis E.R."/>
            <person name="Wilson R.K."/>
        </authorList>
    </citation>
    <scope>NUCLEOTIDE SEQUENCE [LARGE SCALE GENOMIC DNA]</scope>
    <source>
        <strain evidence="1 2">ATCC 51271</strain>
    </source>
</reference>
<dbReference type="HOGENOM" id="CLU_3286812_0_0_9"/>
<dbReference type="EMBL" id="ACIL03000016">
    <property type="protein sequence ID" value="ESL02174.1"/>
    <property type="molecule type" value="Genomic_DNA"/>
</dbReference>
<name>V2XJ50_9FIRM</name>
<evidence type="ECO:0000313" key="1">
    <source>
        <dbReference type="EMBL" id="ESL02174.1"/>
    </source>
</evidence>
<evidence type="ECO:0000313" key="2">
    <source>
        <dbReference type="Proteomes" id="UP000018227"/>
    </source>
</evidence>
<dbReference type="AlphaFoldDB" id="V2XJ50"/>
<sequence>MEKCQNRGVKVLENAKEIQNNNHKLQEETRYEYSSFGWMK</sequence>
<comment type="caution">
    <text evidence="1">The sequence shown here is derived from an EMBL/GenBank/DDBJ whole genome shotgun (WGS) entry which is preliminary data.</text>
</comment>
<protein>
    <submittedName>
        <fullName evidence="1">Uncharacterized protein</fullName>
    </submittedName>
</protein>
<proteinExistence type="predicted"/>
<keyword evidence="2" id="KW-1185">Reference proteome</keyword>
<organism evidence="1 2">
    <name type="scientific">Catonella morbi ATCC 51271</name>
    <dbReference type="NCBI Taxonomy" id="592026"/>
    <lineage>
        <taxon>Bacteria</taxon>
        <taxon>Bacillati</taxon>
        <taxon>Bacillota</taxon>
        <taxon>Clostridia</taxon>
        <taxon>Lachnospirales</taxon>
        <taxon>Lachnospiraceae</taxon>
        <taxon>Catonella</taxon>
    </lineage>
</organism>
<dbReference type="Proteomes" id="UP000018227">
    <property type="component" value="Unassembled WGS sequence"/>
</dbReference>
<dbReference type="STRING" id="592026.GCWU0000282_002308"/>